<sequence length="73" mass="8691">MEYEISFAGVGLILLDALMLWACWMIRKHLALMEYEEERSEQEDVRYLQRLLLLIGDRPDRDDGELQVIDEHP</sequence>
<keyword evidence="1" id="KW-0812">Transmembrane</keyword>
<keyword evidence="1" id="KW-0472">Membrane</keyword>
<evidence type="ECO:0000313" key="3">
    <source>
        <dbReference type="Proteomes" id="UP001629214"/>
    </source>
</evidence>
<evidence type="ECO:0000256" key="1">
    <source>
        <dbReference type="SAM" id="Phobius"/>
    </source>
</evidence>
<name>A0ABW8ZEI4_9BURK</name>
<organism evidence="2 3">
    <name type="scientific">Herbaspirillum rhizosphaerae</name>
    <dbReference type="NCBI Taxonomy" id="346179"/>
    <lineage>
        <taxon>Bacteria</taxon>
        <taxon>Pseudomonadati</taxon>
        <taxon>Pseudomonadota</taxon>
        <taxon>Betaproteobacteria</taxon>
        <taxon>Burkholderiales</taxon>
        <taxon>Oxalobacteraceae</taxon>
        <taxon>Herbaspirillum</taxon>
    </lineage>
</organism>
<evidence type="ECO:0008006" key="4">
    <source>
        <dbReference type="Google" id="ProtNLM"/>
    </source>
</evidence>
<keyword evidence="1" id="KW-1133">Transmembrane helix</keyword>
<proteinExistence type="predicted"/>
<feature type="transmembrane region" description="Helical" evidence="1">
    <location>
        <begin position="6"/>
        <end position="26"/>
    </location>
</feature>
<dbReference type="Proteomes" id="UP001629214">
    <property type="component" value="Unassembled WGS sequence"/>
</dbReference>
<protein>
    <recommendedName>
        <fullName evidence="4">Vpu protein</fullName>
    </recommendedName>
</protein>
<comment type="caution">
    <text evidence="2">The sequence shown here is derived from an EMBL/GenBank/DDBJ whole genome shotgun (WGS) entry which is preliminary data.</text>
</comment>
<evidence type="ECO:0000313" key="2">
    <source>
        <dbReference type="EMBL" id="MFL9880773.1"/>
    </source>
</evidence>
<accession>A0ABW8ZEI4</accession>
<dbReference type="EMBL" id="JAQQFR010000015">
    <property type="protein sequence ID" value="MFL9880773.1"/>
    <property type="molecule type" value="Genomic_DNA"/>
</dbReference>
<reference evidence="2 3" key="1">
    <citation type="journal article" date="2024" name="Chem. Sci.">
        <title>Discovery of megapolipeptins by genome mining of a Burkholderiales bacteria collection.</title>
        <authorList>
            <person name="Paulo B.S."/>
            <person name="Recchia M.J.J."/>
            <person name="Lee S."/>
            <person name="Fergusson C.H."/>
            <person name="Romanowski S.B."/>
            <person name="Hernandez A."/>
            <person name="Krull N."/>
            <person name="Liu D.Y."/>
            <person name="Cavanagh H."/>
            <person name="Bos A."/>
            <person name="Gray C.A."/>
            <person name="Murphy B.T."/>
            <person name="Linington R.G."/>
            <person name="Eustaquio A.S."/>
        </authorList>
    </citation>
    <scope>NUCLEOTIDE SEQUENCE [LARGE SCALE GENOMIC DNA]</scope>
    <source>
        <strain evidence="2 3">RL21-008-BIB-B</strain>
    </source>
</reference>
<dbReference type="RefSeq" id="WP_408169781.1">
    <property type="nucleotide sequence ID" value="NZ_JAQQFR010000015.1"/>
</dbReference>
<keyword evidence="3" id="KW-1185">Reference proteome</keyword>
<gene>
    <name evidence="2" type="ORF">PQR63_20415</name>
</gene>